<dbReference type="InterPro" id="IPR016431">
    <property type="entry name" value="Pyrv-formate_lyase-activ_prd"/>
</dbReference>
<evidence type="ECO:0000256" key="5">
    <source>
        <dbReference type="ARBA" id="ARBA00023014"/>
    </source>
</evidence>
<dbReference type="CDD" id="cd01335">
    <property type="entry name" value="Radical_SAM"/>
    <property type="match status" value="1"/>
</dbReference>
<dbReference type="GO" id="GO:0051539">
    <property type="term" value="F:4 iron, 4 sulfur cluster binding"/>
    <property type="evidence" value="ECO:0007669"/>
    <property type="project" value="UniProtKB-KW"/>
</dbReference>
<keyword evidence="3 6" id="KW-0479">Metal-binding</keyword>
<keyword evidence="9" id="KW-1185">Reference proteome</keyword>
<keyword evidence="2 6" id="KW-0949">S-adenosyl-L-methionine</keyword>
<dbReference type="RefSeq" id="WP_080459598.1">
    <property type="nucleotide sequence ID" value="NZ_BBET01000050.1"/>
</dbReference>
<feature type="binding site" evidence="6">
    <location>
        <position position="87"/>
    </location>
    <ligand>
        <name>[4Fe-4S] cluster</name>
        <dbReference type="ChEBI" id="CHEBI:49883"/>
        <note>4Fe-4S-S-AdoMet</note>
    </ligand>
</feature>
<reference evidence="8 9" key="1">
    <citation type="submission" date="2014-12" db="EMBL/GenBank/DDBJ databases">
        <title>Genome sequence of Methanobrevibacter arboriphilicus DH1, DSM1125.</title>
        <authorList>
            <person name="Poehlein A."/>
            <person name="Thauer R.K."/>
            <person name="Seedorf H."/>
            <person name="Daniel R."/>
        </authorList>
    </citation>
    <scope>NUCLEOTIDE SEQUENCE [LARGE SCALE GENOMIC DNA]</scope>
    <source>
        <strain evidence="8 9">DH1</strain>
    </source>
</reference>
<evidence type="ECO:0000256" key="1">
    <source>
        <dbReference type="ARBA" id="ARBA00022485"/>
    </source>
</evidence>
<comment type="caution">
    <text evidence="8">The sequence shown here is derived from an EMBL/GenBank/DDBJ whole genome shotgun (WGS) entry which is preliminary data.</text>
</comment>
<name>A0A1V6N403_METAZ</name>
<dbReference type="EMBL" id="JXMW01000003">
    <property type="protein sequence ID" value="OQD59362.1"/>
    <property type="molecule type" value="Genomic_DNA"/>
</dbReference>
<evidence type="ECO:0000256" key="4">
    <source>
        <dbReference type="ARBA" id="ARBA00023004"/>
    </source>
</evidence>
<gene>
    <name evidence="8" type="ORF">MBBAR_3c00170</name>
</gene>
<dbReference type="Proteomes" id="UP000191661">
    <property type="component" value="Unassembled WGS sequence"/>
</dbReference>
<evidence type="ECO:0000256" key="6">
    <source>
        <dbReference type="PIRSR" id="PIRSR004869-50"/>
    </source>
</evidence>
<dbReference type="InterPro" id="IPR034457">
    <property type="entry name" value="Organic_radical-activating"/>
</dbReference>
<dbReference type="InterPro" id="IPR027596">
    <property type="entry name" value="AmmeMemoSam_rS"/>
</dbReference>
<evidence type="ECO:0000313" key="9">
    <source>
        <dbReference type="Proteomes" id="UP000191661"/>
    </source>
</evidence>
<evidence type="ECO:0000256" key="2">
    <source>
        <dbReference type="ARBA" id="ARBA00022691"/>
    </source>
</evidence>
<sequence length="335" mass="38349">MIVESILYDKLDNGNVQCNVCNHRCKIAEDKLGFCLTRKNLNEKLYSCNYASISSQAIDPIEKKPLYHFLPGSLAYSLGGFGCNMRCLNCQNYIISQNSNEYNEAIKILPETAVKNAINANCMSLAWTYNEPTMYLEYTLETALLSHENGLKNIYVSNGYMSEEALNLLLPRIDAFNIDLKSMSNEFYINNCQAKLDPILDNIKSIYNHKKHLEITNLLITGYNDFHDLIKSLTDFIVTELGKDVPLHFSRFFPYYKMRDVPPTEISKLEIAKEIAIESGLEYVYLGNVQTDQNSYCPDCGELLIERNGYNTINKSKIKNNKCINCGRKLNFIYN</sequence>
<dbReference type="InterPro" id="IPR007197">
    <property type="entry name" value="rSAM"/>
</dbReference>
<evidence type="ECO:0000259" key="7">
    <source>
        <dbReference type="Pfam" id="PF04055"/>
    </source>
</evidence>
<dbReference type="SUPFAM" id="SSF102114">
    <property type="entry name" value="Radical SAM enzymes"/>
    <property type="match status" value="1"/>
</dbReference>
<feature type="binding site" evidence="6">
    <location>
        <position position="83"/>
    </location>
    <ligand>
        <name>[4Fe-4S] cluster</name>
        <dbReference type="ChEBI" id="CHEBI:49883"/>
        <note>4Fe-4S-S-AdoMet</note>
    </ligand>
</feature>
<evidence type="ECO:0000313" key="8">
    <source>
        <dbReference type="EMBL" id="OQD59362.1"/>
    </source>
</evidence>
<evidence type="ECO:0000256" key="3">
    <source>
        <dbReference type="ARBA" id="ARBA00022723"/>
    </source>
</evidence>
<feature type="binding site" evidence="6">
    <location>
        <position position="90"/>
    </location>
    <ligand>
        <name>[4Fe-4S] cluster</name>
        <dbReference type="ChEBI" id="CHEBI:49883"/>
        <note>4Fe-4S-S-AdoMet</note>
    </ligand>
</feature>
<dbReference type="PIRSF" id="PIRSF004869">
    <property type="entry name" value="PflX_prd"/>
    <property type="match status" value="1"/>
</dbReference>
<protein>
    <submittedName>
        <fullName evidence="8">Putative radical SAM enzyme</fullName>
    </submittedName>
</protein>
<dbReference type="Pfam" id="PF04055">
    <property type="entry name" value="Radical_SAM"/>
    <property type="match status" value="1"/>
</dbReference>
<keyword evidence="5 6" id="KW-0411">Iron-sulfur</keyword>
<dbReference type="PANTHER" id="PTHR30352">
    <property type="entry name" value="PYRUVATE FORMATE-LYASE-ACTIVATING ENZYME"/>
    <property type="match status" value="1"/>
</dbReference>
<dbReference type="InterPro" id="IPR013785">
    <property type="entry name" value="Aldolase_TIM"/>
</dbReference>
<comment type="cofactor">
    <cofactor evidence="6">
        <name>[4Fe-4S] cluster</name>
        <dbReference type="ChEBI" id="CHEBI:49883"/>
    </cofactor>
    <text evidence="6">Binds 1 [4Fe-4S] cluster. The cluster is coordinated with 3 cysteines and an exchangeable S-adenosyl-L-methionine.</text>
</comment>
<feature type="domain" description="Radical SAM core" evidence="7">
    <location>
        <begin position="81"/>
        <end position="225"/>
    </location>
</feature>
<keyword evidence="4 6" id="KW-0408">Iron</keyword>
<dbReference type="PANTHER" id="PTHR30352:SF5">
    <property type="entry name" value="PYRUVATE FORMATE-LYASE 1-ACTIVATING ENZYME"/>
    <property type="match status" value="1"/>
</dbReference>
<organism evidence="8 9">
    <name type="scientific">Methanobrevibacter arboriphilus JCM 13429 = DSM 1125</name>
    <dbReference type="NCBI Taxonomy" id="1300164"/>
    <lineage>
        <taxon>Archaea</taxon>
        <taxon>Methanobacteriati</taxon>
        <taxon>Methanobacteriota</taxon>
        <taxon>Methanomada group</taxon>
        <taxon>Methanobacteria</taxon>
        <taxon>Methanobacteriales</taxon>
        <taxon>Methanobacteriaceae</taxon>
        <taxon>Methanobrevibacter</taxon>
    </lineage>
</organism>
<dbReference type="AlphaFoldDB" id="A0A1V6N403"/>
<keyword evidence="1" id="KW-0004">4Fe-4S</keyword>
<dbReference type="NCBIfam" id="TIGR04337">
    <property type="entry name" value="AmmeMemoSam_rS"/>
    <property type="match status" value="1"/>
</dbReference>
<proteinExistence type="predicted"/>
<dbReference type="SFLD" id="SFLDS00029">
    <property type="entry name" value="Radical_SAM"/>
    <property type="match status" value="1"/>
</dbReference>
<dbReference type="SFLD" id="SFLDG01101">
    <property type="entry name" value="Uncharacterised_Radical_SAM_Su"/>
    <property type="match status" value="1"/>
</dbReference>
<dbReference type="GO" id="GO:0046872">
    <property type="term" value="F:metal ion binding"/>
    <property type="evidence" value="ECO:0007669"/>
    <property type="project" value="UniProtKB-KW"/>
</dbReference>
<dbReference type="GO" id="GO:0003824">
    <property type="term" value="F:catalytic activity"/>
    <property type="evidence" value="ECO:0007669"/>
    <property type="project" value="InterPro"/>
</dbReference>
<dbReference type="InterPro" id="IPR058240">
    <property type="entry name" value="rSAM_sf"/>
</dbReference>
<dbReference type="Gene3D" id="3.20.20.70">
    <property type="entry name" value="Aldolase class I"/>
    <property type="match status" value="1"/>
</dbReference>
<accession>A0A1V6N403</accession>
<dbReference type="OrthoDB" id="5682at2157"/>